<dbReference type="GO" id="GO:0000235">
    <property type="term" value="C:astral microtubule"/>
    <property type="evidence" value="ECO:0007669"/>
    <property type="project" value="TreeGrafter"/>
</dbReference>
<dbReference type="InterPro" id="IPR026106">
    <property type="entry name" value="MAP9"/>
</dbReference>
<dbReference type="GO" id="GO:0000281">
    <property type="term" value="P:mitotic cytokinesis"/>
    <property type="evidence" value="ECO:0007669"/>
    <property type="project" value="InterPro"/>
</dbReference>
<evidence type="ECO:0000313" key="3">
    <source>
        <dbReference type="WBParaSite" id="EEL_0000634401-mRNA-1"/>
    </source>
</evidence>
<feature type="region of interest" description="Disordered" evidence="1">
    <location>
        <begin position="171"/>
        <end position="193"/>
    </location>
</feature>
<feature type="region of interest" description="Disordered" evidence="1">
    <location>
        <begin position="212"/>
        <end position="244"/>
    </location>
</feature>
<accession>A0A0R3RW27</accession>
<keyword evidence="2" id="KW-1185">Reference proteome</keyword>
<feature type="compositionally biased region" description="Basic and acidic residues" evidence="1">
    <location>
        <begin position="285"/>
        <end position="299"/>
    </location>
</feature>
<feature type="compositionally biased region" description="Acidic residues" evidence="1">
    <location>
        <begin position="101"/>
        <end position="130"/>
    </location>
</feature>
<sequence>MKDGEIPRTHGTRYSDTLDEMLGIRSKNVNMIQKGYLLVSRLCISVELSKQIQLIERPATRHGRYGEPGTAPIANDSFPLPLRLGPTDKSDVTVELWQRECEDEERSDDDDDDDDDDNEKEDDQEEEEEESNYHSSDTNGTAKKSRQEVETINEKCQNDAVAIAQETTRSSAINTAGSENRFQRSIDTSHQGQNFDHSIGIEIVRQKIGIVKQKNQSSDAASNSSVIEKTTATESQVSEKNLPDSFRIQSMYTISRDKTNNELKKPVEKQSRITTLSASPSGKAAYEKWFREKSRQEREKRRKEKEKEEEERKAREERRKEAERNYEIWKQRSDEAIRERRIKKKEKEEALAKEKIEEMRRKKEEATQMFQAWKNDRLQRLSKERKQHIKNKENDEQKKKREMEIRSNEAQKAFNAWYEENKIRNLEAQRKLLKSRKTEEIQNRNTKEYKEALAREAYDVWLQIKESERLFNESLQGRIMKFDEMSRRSHLVPWVPPSNIVPRQFNPARSRRHQSVRRTIKSNQAYKKFPSTIHRSKSAIR</sequence>
<dbReference type="GO" id="GO:0008017">
    <property type="term" value="F:microtubule binding"/>
    <property type="evidence" value="ECO:0007669"/>
    <property type="project" value="TreeGrafter"/>
</dbReference>
<dbReference type="WBParaSite" id="EEL_0000634401-mRNA-1">
    <property type="protein sequence ID" value="EEL_0000634401-mRNA-1"/>
    <property type="gene ID" value="EEL_0000634401"/>
</dbReference>
<dbReference type="PANTHER" id="PTHR14739">
    <property type="entry name" value="MICROTUBULE-ASSOCIATED PROTEIN 9"/>
    <property type="match status" value="1"/>
</dbReference>
<feature type="region of interest" description="Disordered" evidence="1">
    <location>
        <begin position="257"/>
        <end position="323"/>
    </location>
</feature>
<dbReference type="STRING" id="1147741.A0A0R3RW27"/>
<dbReference type="PANTHER" id="PTHR14739:SF9">
    <property type="entry name" value="MICROTUBULE-ASSOCIATED PROTEIN 9"/>
    <property type="match status" value="1"/>
</dbReference>
<evidence type="ECO:0000256" key="1">
    <source>
        <dbReference type="SAM" id="MobiDB-lite"/>
    </source>
</evidence>
<dbReference type="GO" id="GO:1902412">
    <property type="term" value="P:regulation of mitotic cytokinesis"/>
    <property type="evidence" value="ECO:0007669"/>
    <property type="project" value="TreeGrafter"/>
</dbReference>
<feature type="compositionally biased region" description="Polar residues" evidence="1">
    <location>
        <begin position="213"/>
        <end position="239"/>
    </location>
</feature>
<feature type="compositionally biased region" description="Basic and acidic residues" evidence="1">
    <location>
        <begin position="257"/>
        <end position="271"/>
    </location>
</feature>
<protein>
    <submittedName>
        <fullName evidence="3">CCDC34 domain-containing protein</fullName>
    </submittedName>
</protein>
<dbReference type="Proteomes" id="UP000050640">
    <property type="component" value="Unplaced"/>
</dbReference>
<evidence type="ECO:0000313" key="2">
    <source>
        <dbReference type="Proteomes" id="UP000050640"/>
    </source>
</evidence>
<feature type="region of interest" description="Disordered" evidence="1">
    <location>
        <begin position="384"/>
        <end position="404"/>
    </location>
</feature>
<feature type="compositionally biased region" description="Polar residues" evidence="1">
    <location>
        <begin position="133"/>
        <end position="142"/>
    </location>
</feature>
<feature type="region of interest" description="Disordered" evidence="1">
    <location>
        <begin position="61"/>
        <end position="151"/>
    </location>
</feature>
<feature type="compositionally biased region" description="Basic and acidic residues" evidence="1">
    <location>
        <begin position="86"/>
        <end position="100"/>
    </location>
</feature>
<feature type="compositionally biased region" description="Basic and acidic residues" evidence="1">
    <location>
        <begin position="310"/>
        <end position="323"/>
    </location>
</feature>
<dbReference type="GO" id="GO:0090307">
    <property type="term" value="P:mitotic spindle assembly"/>
    <property type="evidence" value="ECO:0007669"/>
    <property type="project" value="TreeGrafter"/>
</dbReference>
<proteinExistence type="predicted"/>
<name>A0A0R3RW27_9BILA</name>
<organism evidence="2 3">
    <name type="scientific">Elaeophora elaphi</name>
    <dbReference type="NCBI Taxonomy" id="1147741"/>
    <lineage>
        <taxon>Eukaryota</taxon>
        <taxon>Metazoa</taxon>
        <taxon>Ecdysozoa</taxon>
        <taxon>Nematoda</taxon>
        <taxon>Chromadorea</taxon>
        <taxon>Rhabditida</taxon>
        <taxon>Spirurina</taxon>
        <taxon>Spiruromorpha</taxon>
        <taxon>Filarioidea</taxon>
        <taxon>Onchocercidae</taxon>
        <taxon>Elaeophora</taxon>
    </lineage>
</organism>
<dbReference type="AlphaFoldDB" id="A0A0R3RW27"/>
<reference evidence="3" key="1">
    <citation type="submission" date="2017-02" db="UniProtKB">
        <authorList>
            <consortium name="WormBaseParasite"/>
        </authorList>
    </citation>
    <scope>IDENTIFICATION</scope>
</reference>